<dbReference type="EMBL" id="CP072643">
    <property type="protein sequence ID" value="QUV95460.1"/>
    <property type="molecule type" value="Genomic_DNA"/>
</dbReference>
<accession>A0ABX8B6Y8</accession>
<evidence type="ECO:0008006" key="3">
    <source>
        <dbReference type="Google" id="ProtNLM"/>
    </source>
</evidence>
<protein>
    <recommendedName>
        <fullName evidence="3">DUF1611 domain-containing protein</fullName>
    </recommendedName>
</protein>
<dbReference type="Proteomes" id="UP000677668">
    <property type="component" value="Chromosome 2"/>
</dbReference>
<reference evidence="1 2" key="1">
    <citation type="submission" date="2021-03" db="EMBL/GenBank/DDBJ databases">
        <title>Genomic and phenotypic characterization of Chloracidobacterium isolates provides evidence for multiple species.</title>
        <authorList>
            <person name="Saini M.K."/>
            <person name="Costas A.M.G."/>
            <person name="Tank M."/>
            <person name="Bryant D.A."/>
        </authorList>
    </citation>
    <scope>NUCLEOTIDE SEQUENCE [LARGE SCALE GENOMIC DNA]</scope>
    <source>
        <strain evidence="1 2">N</strain>
    </source>
</reference>
<keyword evidence="2" id="KW-1185">Reference proteome</keyword>
<dbReference type="SUPFAM" id="SSF52540">
    <property type="entry name" value="P-loop containing nucleoside triphosphate hydrolases"/>
    <property type="match status" value="1"/>
</dbReference>
<name>A0ABX8B6Y8_9BACT</name>
<evidence type="ECO:0000313" key="2">
    <source>
        <dbReference type="Proteomes" id="UP000677668"/>
    </source>
</evidence>
<organism evidence="1 2">
    <name type="scientific">Chloracidobacterium sp. N</name>
    <dbReference type="NCBI Taxonomy" id="2821540"/>
    <lineage>
        <taxon>Bacteria</taxon>
        <taxon>Pseudomonadati</taxon>
        <taxon>Acidobacteriota</taxon>
        <taxon>Terriglobia</taxon>
        <taxon>Terriglobales</taxon>
        <taxon>Acidobacteriaceae</taxon>
        <taxon>Chloracidobacterium</taxon>
        <taxon>Chloracidobacterium aggregatum</taxon>
    </lineage>
</organism>
<evidence type="ECO:0000313" key="1">
    <source>
        <dbReference type="EMBL" id="QUV95460.1"/>
    </source>
</evidence>
<dbReference type="Gene3D" id="3.40.50.300">
    <property type="entry name" value="P-loop containing nucleotide triphosphate hydrolases"/>
    <property type="match status" value="1"/>
</dbReference>
<dbReference type="RefSeq" id="WP_211423683.1">
    <property type="nucleotide sequence ID" value="NZ_CP072643.1"/>
</dbReference>
<proteinExistence type="predicted"/>
<sequence>MKRGSSTLRVLIGEGVSIQPQSTPRLGDVVAVEVLTINQNYPNLELIDGATVPLTVGERIIGVLGSRQALRGFVGCVPETLAEGDELSILNVGGVIGRFLDATTALGEATRVRYLGTLCDERGTVNLERDALPAASHLLRRRPIVLVVGTCMNVGKTVTAAELIRVATAHGYRVGAAKLSGVGAIRDLKKFEAAGAVDVKSFLDCGLPSTVDAADLAPIVKTVANALDGDLLIFELGDGIFGHYRVDSVIADADIMASVAAVVVCAGDLMGAYGARLYLEPLGVRIAAFSGLATENISGSDYLEKHLGIPAVNGLKYPEKLFATLDLTGSLLRMATPAACYETGVAVA</sequence>
<gene>
    <name evidence="1" type="ORF">J8C05_11490</name>
</gene>
<dbReference type="InterPro" id="IPR027417">
    <property type="entry name" value="P-loop_NTPase"/>
</dbReference>